<dbReference type="AlphaFoldDB" id="A0A0L8I542"/>
<reference evidence="2" key="1">
    <citation type="submission" date="2015-07" db="EMBL/GenBank/DDBJ databases">
        <title>MeaNS - Measles Nucleotide Surveillance Program.</title>
        <authorList>
            <person name="Tran T."/>
            <person name="Druce J."/>
        </authorList>
    </citation>
    <scope>NUCLEOTIDE SEQUENCE</scope>
    <source>
        <strain evidence="2">UCB-OBI-ISO-001</strain>
        <tissue evidence="2">Gonad</tissue>
    </source>
</reference>
<sequence length="172" mass="20404">MCVYRRVCVCTPNSYVHLHIRPFVDLSGYTKVIKVCLSKYTCMSHVNTFPRVGQSLCVLYTHGVYSKRYIEIGISISMIFSMYAYVLPYVYLSVSLYLFLFVCMRSAVFYAYFCVSLCLYIFKTLNQTGRSRRFRMDEADVFVWTKQTLSYGRSRRFRMDEADVFEWTKQTF</sequence>
<keyword evidence="1" id="KW-0812">Transmembrane</keyword>
<evidence type="ECO:0000313" key="2">
    <source>
        <dbReference type="EMBL" id="KOF96582.1"/>
    </source>
</evidence>
<proteinExistence type="predicted"/>
<name>A0A0L8I542_OCTBM</name>
<protein>
    <submittedName>
        <fullName evidence="2">Uncharacterized protein</fullName>
    </submittedName>
</protein>
<organism evidence="2">
    <name type="scientific">Octopus bimaculoides</name>
    <name type="common">California two-spotted octopus</name>
    <dbReference type="NCBI Taxonomy" id="37653"/>
    <lineage>
        <taxon>Eukaryota</taxon>
        <taxon>Metazoa</taxon>
        <taxon>Spiralia</taxon>
        <taxon>Lophotrochozoa</taxon>
        <taxon>Mollusca</taxon>
        <taxon>Cephalopoda</taxon>
        <taxon>Coleoidea</taxon>
        <taxon>Octopodiformes</taxon>
        <taxon>Octopoda</taxon>
        <taxon>Incirrata</taxon>
        <taxon>Octopodidae</taxon>
        <taxon>Octopus</taxon>
    </lineage>
</organism>
<gene>
    <name evidence="2" type="ORF">OCBIM_22034554mg</name>
</gene>
<feature type="transmembrane region" description="Helical" evidence="1">
    <location>
        <begin position="97"/>
        <end position="122"/>
    </location>
</feature>
<accession>A0A0L8I542</accession>
<feature type="non-terminal residue" evidence="2">
    <location>
        <position position="172"/>
    </location>
</feature>
<evidence type="ECO:0000256" key="1">
    <source>
        <dbReference type="SAM" id="Phobius"/>
    </source>
</evidence>
<keyword evidence="1" id="KW-0472">Membrane</keyword>
<feature type="transmembrane region" description="Helical" evidence="1">
    <location>
        <begin position="69"/>
        <end position="91"/>
    </location>
</feature>
<keyword evidence="1" id="KW-1133">Transmembrane helix</keyword>
<dbReference type="EMBL" id="KQ416536">
    <property type="protein sequence ID" value="KOF96582.1"/>
    <property type="molecule type" value="Genomic_DNA"/>
</dbReference>